<dbReference type="InterPro" id="IPR041664">
    <property type="entry name" value="AAA_16"/>
</dbReference>
<evidence type="ECO:0000259" key="1">
    <source>
        <dbReference type="PROSITE" id="PS50011"/>
    </source>
</evidence>
<proteinExistence type="predicted"/>
<dbReference type="CDD" id="cd14014">
    <property type="entry name" value="STKc_PknB_like"/>
    <property type="match status" value="1"/>
</dbReference>
<dbReference type="SUPFAM" id="SSF55781">
    <property type="entry name" value="GAF domain-like"/>
    <property type="match status" value="1"/>
</dbReference>
<keyword evidence="3" id="KW-0808">Transferase</keyword>
<dbReference type="Pfam" id="PF01590">
    <property type="entry name" value="GAF"/>
    <property type="match status" value="1"/>
</dbReference>
<dbReference type="SMART" id="SM00065">
    <property type="entry name" value="GAF"/>
    <property type="match status" value="1"/>
</dbReference>
<dbReference type="Gene3D" id="3.60.40.10">
    <property type="entry name" value="PPM-type phosphatase domain"/>
    <property type="match status" value="1"/>
</dbReference>
<dbReference type="InterPro" id="IPR003018">
    <property type="entry name" value="GAF"/>
</dbReference>
<dbReference type="Pfam" id="PF00069">
    <property type="entry name" value="Pkinase"/>
    <property type="match status" value="1"/>
</dbReference>
<dbReference type="EMBL" id="NPDZ01000002">
    <property type="protein sequence ID" value="PJZ74340.1"/>
    <property type="molecule type" value="Genomic_DNA"/>
</dbReference>
<dbReference type="SUPFAM" id="SSF52540">
    <property type="entry name" value="P-loop containing nucleoside triphosphate hydrolases"/>
    <property type="match status" value="1"/>
</dbReference>
<dbReference type="SUPFAM" id="SSF48452">
    <property type="entry name" value="TPR-like"/>
    <property type="match status" value="1"/>
</dbReference>
<reference evidence="4 5" key="1">
    <citation type="submission" date="2017-07" db="EMBL/GenBank/DDBJ databases">
        <title>Leptospira spp. isolated from tropical soils.</title>
        <authorList>
            <person name="Thibeaux R."/>
            <person name="Iraola G."/>
            <person name="Ferres I."/>
            <person name="Bierque E."/>
            <person name="Girault D."/>
            <person name="Soupe-Gilbert M.-E."/>
            <person name="Picardeau M."/>
            <person name="Goarant C."/>
        </authorList>
    </citation>
    <scope>NUCLEOTIDE SEQUENCE [LARGE SCALE GENOMIC DNA]</scope>
    <source>
        <strain evidence="3 5">FH1-B-B1</strain>
        <strain evidence="2 4">FH1-B-C1</strain>
    </source>
</reference>
<dbReference type="Gene3D" id="1.25.40.10">
    <property type="entry name" value="Tetratricopeptide repeat domain"/>
    <property type="match status" value="1"/>
</dbReference>
<dbReference type="InterPro" id="IPR053159">
    <property type="entry name" value="Hybrid_Histidine_Kinase"/>
</dbReference>
<dbReference type="Pfam" id="PF07228">
    <property type="entry name" value="SpoIIE"/>
    <property type="match status" value="1"/>
</dbReference>
<protein>
    <submittedName>
        <fullName evidence="3">Histidine kinase</fullName>
    </submittedName>
</protein>
<dbReference type="InterPro" id="IPR000719">
    <property type="entry name" value="Prot_kinase_dom"/>
</dbReference>
<comment type="caution">
    <text evidence="3">The sequence shown here is derived from an EMBL/GenBank/DDBJ whole genome shotgun (WGS) entry which is preliminary data.</text>
</comment>
<dbReference type="Proteomes" id="UP000231962">
    <property type="component" value="Unassembled WGS sequence"/>
</dbReference>
<dbReference type="RefSeq" id="WP_100713073.1">
    <property type="nucleotide sequence ID" value="NZ_NPDY01000003.1"/>
</dbReference>
<dbReference type="GO" id="GO:0005524">
    <property type="term" value="F:ATP binding"/>
    <property type="evidence" value="ECO:0007669"/>
    <property type="project" value="InterPro"/>
</dbReference>
<dbReference type="OrthoDB" id="9801841at2"/>
<organism evidence="3 5">
    <name type="scientific">Leptospira perolatii</name>
    <dbReference type="NCBI Taxonomy" id="2023191"/>
    <lineage>
        <taxon>Bacteria</taxon>
        <taxon>Pseudomonadati</taxon>
        <taxon>Spirochaetota</taxon>
        <taxon>Spirochaetia</taxon>
        <taxon>Leptospirales</taxon>
        <taxon>Leptospiraceae</taxon>
        <taxon>Leptospira</taxon>
    </lineage>
</organism>
<accession>A0A2M9ZQI4</accession>
<dbReference type="InterPro" id="IPR036457">
    <property type="entry name" value="PPM-type-like_dom_sf"/>
</dbReference>
<dbReference type="Pfam" id="PF13191">
    <property type="entry name" value="AAA_16"/>
    <property type="match status" value="1"/>
</dbReference>
<gene>
    <name evidence="2" type="ORF">CH360_05805</name>
    <name evidence="3" type="ORF">CH373_05385</name>
</gene>
<dbReference type="SUPFAM" id="SSF56112">
    <property type="entry name" value="Protein kinase-like (PK-like)"/>
    <property type="match status" value="1"/>
</dbReference>
<dbReference type="Gene3D" id="1.10.510.10">
    <property type="entry name" value="Transferase(Phosphotransferase) domain 1"/>
    <property type="match status" value="1"/>
</dbReference>
<evidence type="ECO:0000313" key="2">
    <source>
        <dbReference type="EMBL" id="PJZ70504.1"/>
    </source>
</evidence>
<feature type="domain" description="Protein kinase" evidence="1">
    <location>
        <begin position="5"/>
        <end position="271"/>
    </location>
</feature>
<dbReference type="InterPro" id="IPR011990">
    <property type="entry name" value="TPR-like_helical_dom_sf"/>
</dbReference>
<dbReference type="PANTHER" id="PTHR43642:SF1">
    <property type="entry name" value="HYBRID SIGNAL TRANSDUCTION HISTIDINE KINASE G"/>
    <property type="match status" value="1"/>
</dbReference>
<dbReference type="InterPro" id="IPR008271">
    <property type="entry name" value="Ser/Thr_kinase_AS"/>
</dbReference>
<dbReference type="EMBL" id="NPDY01000003">
    <property type="protein sequence ID" value="PJZ70504.1"/>
    <property type="molecule type" value="Genomic_DNA"/>
</dbReference>
<keyword evidence="4" id="KW-1185">Reference proteome</keyword>
<name>A0A2M9ZQI4_9LEPT</name>
<keyword evidence="3" id="KW-0418">Kinase</keyword>
<evidence type="ECO:0000313" key="5">
    <source>
        <dbReference type="Proteomes" id="UP000231990"/>
    </source>
</evidence>
<sequence>MLSGFSLKEKIQENANTLIYRASKEGANENTFIVKLLVSEYPTTKELSNLQQEFDLTKSLDLPGVVKALELLRHGNGLGLVLADVGGISLKDAIKDGKLSIQRFFEIALSLTDTLRQIHEQGVIHKDIKPGNIIVSQSGQVFITDFGLSTRLSQEKARYAATSVMEGTLSYIAPEQTGRMNRSIDHRSDLYSLGVTFYELLTGKLPFETSDAMELVHSHIAKIATSPHDIDPNVPEQLSKIVMKLMSKTAEDRYQSSAGLLFDLQRCNKEFKEFGKISSFPLGEEDLSGRFQIPQKLYGRETETNTLLSAFERVGLGNSELLLVSGYSGVGKSSLVHEVHRPITEKKGLFIAGKFDQFQRDIPYYAIRLALKDFCEYLATESEEVLNEWKQKILTAIEGNGQVLVDIVPDLELIIGKQPPVPELSSQESQNRLNSVFLNFISTIAKPEHPLVMFIDDLQWADSGSLRLIKLLLTGELVRNFLLIGAFRDNEVDAAHAFVMTLDEIRKEGCIINTIKLEPLASEDVGNLISDSLGTTKAASYELSDLVYSKTGGNAFFVNEFFKNLYEEGLLHFDFQARKWKWDIGKIEAKNVTGNVIELMSQKIARMPEDTKVILEFASCVGNKFSLKILSIIFEDSEKVTLSKLWKAVEEGLIIPLDHNYKIFQGEDRKIDAKVTDGSGGKSHLEQQLHDAHFQFLHDRVQEAAYSQIEESQKKQVHLKIGRLLLERTDSEELPEQIFSIVNQFNLGKDLIEEAEEQLKLCELNLFAGQKARLSNAYGSAVMFLGNGIELLPIEPWKHHYKLAFSLYSEKASCEYSAAILDECEKDIKVALANAVGQDDKTKVYTLYLSLLFQLSRHHEGIKVGREALAFLGLKVPKKVNKGHVTWQYIRFKIALGRRKADDILELKEIQDKRIFNICSVIFDLVPSSYHAEPDLMGYASLIMAIYCLRYGNSIYAPFAYAMAGVIMSGVTKELESGYKFMKMGEALTHKFYDIGVKARVTFLIANFSMHWQRPIQEHPEVRDTAFKYSIEAGNINWADYCWNHSRAQSIFFNENSLQRILEDNEKVYNIHLKHKDRQVILSQYFILNFINSMMLRKNECPNVCNYDAEAYAKEILTEPSATVRVYFYYFNMVSEFTKENWNSALGYGWKGFIILHEVLGFMVDFFHRYYYVLSILAGELYGDKKPGLKHRMTFGMNRFLIKYYCKKNPANYLSHNLLISALEAQRNSKPEAALKFFESAIEKAHDSGFILNEALANEFAAKFYIAEGSDRGASAYMTEAHYLYAKWGHAQKVLQLEEKYGEYIRRGSPSVTQSISESIVGQMTTTVATSTGGGVSGTLDLSTVLKASQAISGEIRLDKLLSELLYNLIENTGAERGLLVLEKNNELVIEAEGDTEGNLSVLKSEKVQGSKKVPHAIMNYVMRSKQPLVLGRATQDGQFQKDPYVVEEKPQSIICSPIIHQGRLTGLVYLENRLAADAFTPERLQMVKVLSAQAAISLENSTLYENLEGKVKERTAELSVALSKVQELKLQQDADYFLTSLLLEPLGVDKTDSENVNIEFFMRQKKHFTYKNSEHTIGGDICGANNITLKGKKYTVFMNADAMGKSIQGAAGALITGSVFESIIQRTILSDYWQGFAPEIWIRNSFIELQKVFENLDGAMLISILIGIIDEASGTMYTINSDYPPPILYRKGKAAYLPPSHRFLKLGVSPSLFARSGNRGGDHYHYLSIDVHPLLDGDILITGSDGKDDINTGIDEDGMPIKVQDEEFILTLIEKSDGNLEKLYELVRGAGEITDDLSLMKLEYSRSAAKKVLQTPEIKVDLENFQRMKKQGNLIGAISELKNAYKHGYEDAYVFRTLARLFYQEKDYKAAAHYASKYFDNDPADNSNMFLLSLACFRNGNLDRARSISECLILRKSDDVEYLSHYAEVLLALGNMQYEQFLHRAEQLDSNAPTVQRIKKKLMKIAS</sequence>
<dbReference type="Proteomes" id="UP000231990">
    <property type="component" value="Unassembled WGS sequence"/>
</dbReference>
<dbReference type="PROSITE" id="PS50011">
    <property type="entry name" value="PROTEIN_KINASE_DOM"/>
    <property type="match status" value="1"/>
</dbReference>
<dbReference type="Gene3D" id="3.30.450.40">
    <property type="match status" value="1"/>
</dbReference>
<dbReference type="GO" id="GO:0004672">
    <property type="term" value="F:protein kinase activity"/>
    <property type="evidence" value="ECO:0007669"/>
    <property type="project" value="InterPro"/>
</dbReference>
<dbReference type="InterPro" id="IPR027417">
    <property type="entry name" value="P-loop_NTPase"/>
</dbReference>
<dbReference type="PANTHER" id="PTHR43642">
    <property type="entry name" value="HYBRID SIGNAL TRANSDUCTION HISTIDINE KINASE G"/>
    <property type="match status" value="1"/>
</dbReference>
<dbReference type="Gene3D" id="3.40.50.300">
    <property type="entry name" value="P-loop containing nucleotide triphosphate hydrolases"/>
    <property type="match status" value="1"/>
</dbReference>
<dbReference type="SMART" id="SM00220">
    <property type="entry name" value="S_TKc"/>
    <property type="match status" value="1"/>
</dbReference>
<dbReference type="PROSITE" id="PS00108">
    <property type="entry name" value="PROTEIN_KINASE_ST"/>
    <property type="match status" value="1"/>
</dbReference>
<dbReference type="InterPro" id="IPR001932">
    <property type="entry name" value="PPM-type_phosphatase-like_dom"/>
</dbReference>
<dbReference type="InterPro" id="IPR029016">
    <property type="entry name" value="GAF-like_dom_sf"/>
</dbReference>
<dbReference type="InterPro" id="IPR011009">
    <property type="entry name" value="Kinase-like_dom_sf"/>
</dbReference>
<evidence type="ECO:0000313" key="4">
    <source>
        <dbReference type="Proteomes" id="UP000231962"/>
    </source>
</evidence>
<evidence type="ECO:0000313" key="3">
    <source>
        <dbReference type="EMBL" id="PJZ74340.1"/>
    </source>
</evidence>